<comment type="subcellular location">
    <subcellularLocation>
        <location evidence="1">Membrane</location>
        <topology evidence="1">Single-pass type I membrane protein</topology>
    </subcellularLocation>
</comment>
<evidence type="ECO:0000256" key="6">
    <source>
        <dbReference type="SAM" id="MobiDB-lite"/>
    </source>
</evidence>
<dbReference type="OrthoDB" id="114660at2759"/>
<reference evidence="8 9" key="1">
    <citation type="journal article" date="2018" name="Nat. Ecol. Evol.">
        <title>Shark genomes provide insights into elasmobranch evolution and the origin of vertebrates.</title>
        <authorList>
            <person name="Hara Y"/>
            <person name="Yamaguchi K"/>
            <person name="Onimaru K"/>
            <person name="Kadota M"/>
            <person name="Koyanagi M"/>
            <person name="Keeley SD"/>
            <person name="Tatsumi K"/>
            <person name="Tanaka K"/>
            <person name="Motone F"/>
            <person name="Kageyama Y"/>
            <person name="Nozu R"/>
            <person name="Adachi N"/>
            <person name="Nishimura O"/>
            <person name="Nakagawa R"/>
            <person name="Tanegashima C"/>
            <person name="Kiyatake I"/>
            <person name="Matsumoto R"/>
            <person name="Murakumo K"/>
            <person name="Nishida K"/>
            <person name="Terakita A"/>
            <person name="Kuratani S"/>
            <person name="Sato K"/>
            <person name="Hyodo S Kuraku.S."/>
        </authorList>
    </citation>
    <scope>NUCLEOTIDE SEQUENCE [LARGE SCALE GENOMIC DNA]</scope>
</reference>
<name>A0A401NGD2_SCYTO</name>
<comment type="caution">
    <text evidence="8">The sequence shown here is derived from an EMBL/GenBank/DDBJ whole genome shotgun (WGS) entry which is preliminary data.</text>
</comment>
<proteinExistence type="predicted"/>
<evidence type="ECO:0000256" key="2">
    <source>
        <dbReference type="ARBA" id="ARBA00022692"/>
    </source>
</evidence>
<feature type="domain" description="Neogenin C-terminal" evidence="7">
    <location>
        <begin position="3"/>
        <end position="239"/>
    </location>
</feature>
<dbReference type="InterPro" id="IPR010560">
    <property type="entry name" value="Neogenin_C"/>
</dbReference>
<keyword evidence="4" id="KW-0472">Membrane</keyword>
<evidence type="ECO:0000313" key="9">
    <source>
        <dbReference type="Proteomes" id="UP000288216"/>
    </source>
</evidence>
<dbReference type="EMBL" id="BFAA01007432">
    <property type="protein sequence ID" value="GCB59980.1"/>
    <property type="molecule type" value="Genomic_DNA"/>
</dbReference>
<evidence type="ECO:0000256" key="1">
    <source>
        <dbReference type="ARBA" id="ARBA00004479"/>
    </source>
</evidence>
<dbReference type="AlphaFoldDB" id="A0A401NGD2"/>
<accession>A0A401NGD2</accession>
<keyword evidence="9" id="KW-1185">Reference proteome</keyword>
<dbReference type="STRING" id="75743.A0A401NGD2"/>
<gene>
    <name evidence="8" type="ORF">scyTo_0014086</name>
</gene>
<feature type="compositionally biased region" description="Polar residues" evidence="6">
    <location>
        <begin position="79"/>
        <end position="99"/>
    </location>
</feature>
<organism evidence="8 9">
    <name type="scientific">Scyliorhinus torazame</name>
    <name type="common">Cloudy catshark</name>
    <name type="synonym">Catulus torazame</name>
    <dbReference type="NCBI Taxonomy" id="75743"/>
    <lineage>
        <taxon>Eukaryota</taxon>
        <taxon>Metazoa</taxon>
        <taxon>Chordata</taxon>
        <taxon>Craniata</taxon>
        <taxon>Vertebrata</taxon>
        <taxon>Chondrichthyes</taxon>
        <taxon>Elasmobranchii</taxon>
        <taxon>Galeomorphii</taxon>
        <taxon>Galeoidea</taxon>
        <taxon>Carcharhiniformes</taxon>
        <taxon>Scyliorhinidae</taxon>
        <taxon>Scyliorhinus</taxon>
    </lineage>
</organism>
<evidence type="ECO:0000313" key="8">
    <source>
        <dbReference type="EMBL" id="GCB59980.1"/>
    </source>
</evidence>
<feature type="region of interest" description="Disordered" evidence="6">
    <location>
        <begin position="1"/>
        <end position="103"/>
    </location>
</feature>
<keyword evidence="2" id="KW-0812">Transmembrane</keyword>
<keyword evidence="5" id="KW-0325">Glycoprotein</keyword>
<dbReference type="Proteomes" id="UP000288216">
    <property type="component" value="Unassembled WGS sequence"/>
</dbReference>
<feature type="non-terminal residue" evidence="8">
    <location>
        <position position="1"/>
    </location>
</feature>
<evidence type="ECO:0000256" key="4">
    <source>
        <dbReference type="ARBA" id="ARBA00023136"/>
    </source>
</evidence>
<evidence type="ECO:0000259" key="7">
    <source>
        <dbReference type="Pfam" id="PF06583"/>
    </source>
</evidence>
<sequence>RELEDGITTLNGRRGLRPKMMMPFDAQPPQPVISAHPIHSLDNPHHHHHCDGPSPPARSYFRHQISSRPLDSAVDRANSAESVRNTPNSDMSPAPSSQAHPVENVETDVPEVSYLPGSQEEESNRNVPTAHVRPSHPLKSFAVITIPPASTSYETTSSSMPLLSQTGTNPQVQSVKTASIGTLGRSRSPMAVTVPSAPELAESTKMLEDSDSNYGPDELTEEMTHLTGLMKDLNVITTA</sequence>
<dbReference type="OMA" id="QAHPVEN"/>
<keyword evidence="3" id="KW-1133">Transmembrane helix</keyword>
<evidence type="ECO:0000256" key="3">
    <source>
        <dbReference type="ARBA" id="ARBA00022989"/>
    </source>
</evidence>
<dbReference type="GO" id="GO:0016020">
    <property type="term" value="C:membrane"/>
    <property type="evidence" value="ECO:0007669"/>
    <property type="project" value="UniProtKB-SubCell"/>
</dbReference>
<evidence type="ECO:0000256" key="5">
    <source>
        <dbReference type="ARBA" id="ARBA00023180"/>
    </source>
</evidence>
<protein>
    <recommendedName>
        <fullName evidence="7">Neogenin C-terminal domain-containing protein</fullName>
    </recommendedName>
</protein>
<dbReference type="Pfam" id="PF06583">
    <property type="entry name" value="Neogenin_C"/>
    <property type="match status" value="1"/>
</dbReference>